<feature type="region of interest" description="Disordered" evidence="1">
    <location>
        <begin position="79"/>
        <end position="100"/>
    </location>
</feature>
<evidence type="ECO:0000256" key="1">
    <source>
        <dbReference type="SAM" id="MobiDB-lite"/>
    </source>
</evidence>
<sequence length="100" mass="10799">MIDGPDVLAVHVLDLHVLAFLRQASLEILSDTVGDFSGLVLSHERSLIREHGRQMTIRFRRALPELERVVMKCRAAQPGANTHEGGARKQSGAAGACADG</sequence>
<proteinExistence type="predicted"/>
<protein>
    <submittedName>
        <fullName evidence="2">Uncharacterized protein</fullName>
    </submittedName>
</protein>
<accession>A0ABQ2SKN1</accession>
<dbReference type="EMBL" id="BMQO01000013">
    <property type="protein sequence ID" value="GGS32797.1"/>
    <property type="molecule type" value="Genomic_DNA"/>
</dbReference>
<gene>
    <name evidence="2" type="ORF">GCM10008961_25620</name>
</gene>
<evidence type="ECO:0000313" key="2">
    <source>
        <dbReference type="EMBL" id="GGS32797.1"/>
    </source>
</evidence>
<comment type="caution">
    <text evidence="2">The sequence shown here is derived from an EMBL/GenBank/DDBJ whole genome shotgun (WGS) entry which is preliminary data.</text>
</comment>
<organism evidence="2 3">
    <name type="scientific">Deinococcus knuensis</name>
    <dbReference type="NCBI Taxonomy" id="1837380"/>
    <lineage>
        <taxon>Bacteria</taxon>
        <taxon>Thermotogati</taxon>
        <taxon>Deinococcota</taxon>
        <taxon>Deinococci</taxon>
        <taxon>Deinococcales</taxon>
        <taxon>Deinococcaceae</taxon>
        <taxon>Deinococcus</taxon>
    </lineage>
</organism>
<evidence type="ECO:0000313" key="3">
    <source>
        <dbReference type="Proteomes" id="UP000620633"/>
    </source>
</evidence>
<reference evidence="3" key="1">
    <citation type="journal article" date="2019" name="Int. J. Syst. Evol. Microbiol.">
        <title>The Global Catalogue of Microorganisms (GCM) 10K type strain sequencing project: providing services to taxonomists for standard genome sequencing and annotation.</title>
        <authorList>
            <consortium name="The Broad Institute Genomics Platform"/>
            <consortium name="The Broad Institute Genome Sequencing Center for Infectious Disease"/>
            <person name="Wu L."/>
            <person name="Ma J."/>
        </authorList>
    </citation>
    <scope>NUCLEOTIDE SEQUENCE [LARGE SCALE GENOMIC DNA]</scope>
    <source>
        <strain evidence="3">JCM 31406</strain>
    </source>
</reference>
<dbReference type="Proteomes" id="UP000620633">
    <property type="component" value="Unassembled WGS sequence"/>
</dbReference>
<keyword evidence="3" id="KW-1185">Reference proteome</keyword>
<name>A0ABQ2SKN1_9DEIO</name>